<feature type="domain" description="Letm1 RBD" evidence="2">
    <location>
        <begin position="169"/>
        <end position="384"/>
    </location>
</feature>
<gene>
    <name evidence="3" type="ORF">CcCBS67573_g04642</name>
</gene>
<keyword evidence="1" id="KW-0496">Mitochondrion</keyword>
<dbReference type="Proteomes" id="UP000320333">
    <property type="component" value="Unassembled WGS sequence"/>
</dbReference>
<comment type="caution">
    <text evidence="3">The sequence shown here is derived from an EMBL/GenBank/DDBJ whole genome shotgun (WGS) entry which is preliminary data.</text>
</comment>
<dbReference type="EMBL" id="QEAP01000145">
    <property type="protein sequence ID" value="TPX74094.1"/>
    <property type="molecule type" value="Genomic_DNA"/>
</dbReference>
<evidence type="ECO:0000313" key="3">
    <source>
        <dbReference type="EMBL" id="TPX74094.1"/>
    </source>
</evidence>
<accession>A0A507FD01</accession>
<evidence type="ECO:0000256" key="1">
    <source>
        <dbReference type="PROSITE-ProRule" id="PRU01094"/>
    </source>
</evidence>
<dbReference type="STRING" id="246404.A0A507FD01"/>
<keyword evidence="4" id="KW-1185">Reference proteome</keyword>
<protein>
    <recommendedName>
        <fullName evidence="2">Letm1 RBD domain-containing protein</fullName>
    </recommendedName>
</protein>
<evidence type="ECO:0000313" key="4">
    <source>
        <dbReference type="Proteomes" id="UP000320333"/>
    </source>
</evidence>
<dbReference type="GO" id="GO:0043022">
    <property type="term" value="F:ribosome binding"/>
    <property type="evidence" value="ECO:0007669"/>
    <property type="project" value="InterPro"/>
</dbReference>
<reference evidence="3 4" key="1">
    <citation type="journal article" date="2019" name="Sci. Rep.">
        <title>Comparative genomics of chytrid fungi reveal insights into the obligate biotrophic and pathogenic lifestyle of Synchytrium endobioticum.</title>
        <authorList>
            <person name="van de Vossenberg B.T.L.H."/>
            <person name="Warris S."/>
            <person name="Nguyen H.D.T."/>
            <person name="van Gent-Pelzer M.P.E."/>
            <person name="Joly D.L."/>
            <person name="van de Geest H.C."/>
            <person name="Bonants P.J.M."/>
            <person name="Smith D.S."/>
            <person name="Levesque C.A."/>
            <person name="van der Lee T.A.J."/>
        </authorList>
    </citation>
    <scope>NUCLEOTIDE SEQUENCE [LARGE SCALE GENOMIC DNA]</scope>
    <source>
        <strain evidence="3 4">CBS 675.73</strain>
    </source>
</reference>
<dbReference type="AlphaFoldDB" id="A0A507FD01"/>
<sequence length="384" mass="42014">MIPSHLARSAAIVRISGQRCASSGPLSPAARILKRATTPNPESQLGNKPAPDALSAKYASAAAVPTKSTMAAPSKSTALSGFSTFFDGIVSLHGATSDCITLLATYWARSERVVRRDSVRMVLRTIQDLKVLLPSVLYLGLPFQTYTLPTVFRVIPGIVPSTFYTQSVLSIKARTVEAKRTERRQNIIEAVSTQVEDLKTSGDKSVNTSALVYKKMMMNPDGISYSDLNSLLCPLFITSMTASAGLAKPSLFTSFINLTFPHALPRPRLLMWADWVLKDDFMIRREGVGAMTRFELIEALEERGFTRLSGLSMDEMKQMLVAHARFTKSLVDSIVSKRTNEKVFVPSDDYAKVPVISTQLGMTPEELGGVASLLVFARALDARK</sequence>
<proteinExistence type="predicted"/>
<dbReference type="PROSITE" id="PS51758">
    <property type="entry name" value="LETM1_RBD"/>
    <property type="match status" value="1"/>
</dbReference>
<dbReference type="InterPro" id="IPR033122">
    <property type="entry name" value="LETM1-like_RBD"/>
</dbReference>
<name>A0A507FD01_9FUNG</name>
<dbReference type="Pfam" id="PF07766">
    <property type="entry name" value="LETM1_RBD"/>
    <property type="match status" value="1"/>
</dbReference>
<dbReference type="OrthoDB" id="73691at2759"/>
<evidence type="ECO:0000259" key="2">
    <source>
        <dbReference type="PROSITE" id="PS51758"/>
    </source>
</evidence>
<organism evidence="3 4">
    <name type="scientific">Chytriomyces confervae</name>
    <dbReference type="NCBI Taxonomy" id="246404"/>
    <lineage>
        <taxon>Eukaryota</taxon>
        <taxon>Fungi</taxon>
        <taxon>Fungi incertae sedis</taxon>
        <taxon>Chytridiomycota</taxon>
        <taxon>Chytridiomycota incertae sedis</taxon>
        <taxon>Chytridiomycetes</taxon>
        <taxon>Chytridiales</taxon>
        <taxon>Chytriomycetaceae</taxon>
        <taxon>Chytriomyces</taxon>
    </lineage>
</organism>